<keyword evidence="5" id="KW-0862">Zinc</keyword>
<evidence type="ECO:0000256" key="2">
    <source>
        <dbReference type="ARBA" id="ARBA00022723"/>
    </source>
</evidence>
<feature type="region of interest" description="Disordered" evidence="8">
    <location>
        <begin position="708"/>
        <end position="738"/>
    </location>
</feature>
<dbReference type="RefSeq" id="XP_022247207.1">
    <property type="nucleotide sequence ID" value="XM_022391499.1"/>
</dbReference>
<accession>A0ABM1SUA1</accession>
<evidence type="ECO:0000259" key="9">
    <source>
        <dbReference type="PROSITE" id="PS50157"/>
    </source>
</evidence>
<dbReference type="PROSITE" id="PS50157">
    <property type="entry name" value="ZINC_FINGER_C2H2_2"/>
    <property type="match status" value="5"/>
</dbReference>
<evidence type="ECO:0000256" key="6">
    <source>
        <dbReference type="ARBA" id="ARBA00023242"/>
    </source>
</evidence>
<keyword evidence="2" id="KW-0479">Metal-binding</keyword>
<evidence type="ECO:0000256" key="8">
    <source>
        <dbReference type="SAM" id="MobiDB-lite"/>
    </source>
</evidence>
<dbReference type="InterPro" id="IPR013087">
    <property type="entry name" value="Znf_C2H2_type"/>
</dbReference>
<feature type="compositionally biased region" description="Polar residues" evidence="8">
    <location>
        <begin position="1"/>
        <end position="11"/>
    </location>
</feature>
<keyword evidence="6" id="KW-0539">Nucleus</keyword>
<evidence type="ECO:0000313" key="14">
    <source>
        <dbReference type="RefSeq" id="XP_022247207.1"/>
    </source>
</evidence>
<evidence type="ECO:0000313" key="11">
    <source>
        <dbReference type="RefSeq" id="XP_013779401.2"/>
    </source>
</evidence>
<dbReference type="SMART" id="SM00355">
    <property type="entry name" value="ZnF_C2H2"/>
    <property type="match status" value="5"/>
</dbReference>
<name>A0ABM1SUA1_LIMPO</name>
<dbReference type="Proteomes" id="UP000694941">
    <property type="component" value="Unplaced"/>
</dbReference>
<dbReference type="Pfam" id="PF12874">
    <property type="entry name" value="zf-met"/>
    <property type="match status" value="1"/>
</dbReference>
<dbReference type="Gene3D" id="3.30.160.60">
    <property type="entry name" value="Classic Zinc Finger"/>
    <property type="match status" value="5"/>
</dbReference>
<feature type="region of interest" description="Disordered" evidence="8">
    <location>
        <begin position="524"/>
        <end position="552"/>
    </location>
</feature>
<keyword evidence="10" id="KW-1185">Reference proteome</keyword>
<dbReference type="PANTHER" id="PTHR23226">
    <property type="entry name" value="ZINC FINGER AND SCAN DOMAIN-CONTAINING"/>
    <property type="match status" value="1"/>
</dbReference>
<comment type="subcellular location">
    <subcellularLocation>
        <location evidence="1">Nucleus</location>
    </subcellularLocation>
</comment>
<sequence length="999" mass="106880">MMTENAHSSVMTTASSGSDGSSEISASSALYTSCDDGSKLNQHVSQSTSSAQESIILDTQANFNQVPAAKNEQKESKFGNNRDAHSPLTTVERRTVLSSHVCNTSVPYKFQDSPISACGVKKPCKSPNSPLLLQKDIEPSDLSHISHNTKLKEHLVEHSGLRKEGPLSLIVPSDSTGSEDEHDRDLFRAGAMQLQDSHIISPSSRAPQRNSVHLAADEPLTLNSYQPSCSHEIHEVLGEPVYSNGTKLQRLPPVSTIMQSRLASLVKEGFKMPFDSSHFVPFADLSYSHDPHHSEVVCLSTVNRPEANTLVYPISLASNKTESEGTFLGDSVDSLQCTSLCEAGPTSHATPRVAPVITSIPDFSKIHSGNMTNTKDIGGSIPTSVNKFPQMDHRGPLLFGEDGHPIVVPSTNPLLTPLDLGNTTLRMVTSHISSQPPVKNTCQMNMSTFSNRLVSSRPILGVPTGVITTVGSSNSSSAKAPDLPSNIQEHPSLLIAHAEDVNLLSTASKNDSVLEEQDFSEVIDRSNSEGDETDEVCKPSSINTNFPTPTSELPSVLSSLGSQSYMLSNLVSSGSSGSLTLTKTVSSNIPITTGVSLIRGMQSGLTSPYVPPFLLSGILPTSLCGTSVKHEPHEATTSQSVTSAGGLLYSGLSTLPSLISVFKQESPTDNTSGSGPLPPFTVVSGMPSLSKQDLAEFVAAQSNFSNSGSHLEEVSVKEEPFDDADTSPSESLSASHSPMLQNTCNLPGLSRLSTIPHSTNPQGEISPTLTHATTVPSQQMTAGFSHTATAPSRISSTTCIDVASSCGSSSGRKLDLLDKKNCQLCRINKPCSLHPSQSCSMSSNMASDPLLSSDPAKPFQCNLCGKRLASKNVYQLHMRSHTGEKPFTCNLCGHNFSQKTSLTRHIRSHTGERPFPCEVCGKRFADKERTKIHMRTHTGEKPFSCKMCGKCFSQKSTVKRHMSVHTGEKPFTCETCGKGFANRGNLNAHSKTHTSNVST</sequence>
<dbReference type="GeneID" id="106463866"/>
<feature type="compositionally biased region" description="Low complexity" evidence="8">
    <location>
        <begin position="12"/>
        <end position="22"/>
    </location>
</feature>
<protein>
    <submittedName>
        <fullName evidence="11 12">Transcriptional regulator prz1-like</fullName>
    </submittedName>
</protein>
<feature type="domain" description="C2H2-type" evidence="9">
    <location>
        <begin position="943"/>
        <end position="970"/>
    </location>
</feature>
<evidence type="ECO:0000256" key="4">
    <source>
        <dbReference type="ARBA" id="ARBA00022771"/>
    </source>
</evidence>
<evidence type="ECO:0000256" key="7">
    <source>
        <dbReference type="PROSITE-ProRule" id="PRU00042"/>
    </source>
</evidence>
<evidence type="ECO:0000313" key="12">
    <source>
        <dbReference type="RefSeq" id="XP_022247205.1"/>
    </source>
</evidence>
<dbReference type="SUPFAM" id="SSF57667">
    <property type="entry name" value="beta-beta-alpha zinc fingers"/>
    <property type="match status" value="3"/>
</dbReference>
<dbReference type="Pfam" id="PF00096">
    <property type="entry name" value="zf-C2H2"/>
    <property type="match status" value="4"/>
</dbReference>
<dbReference type="PROSITE" id="PS00028">
    <property type="entry name" value="ZINC_FINGER_C2H2_1"/>
    <property type="match status" value="5"/>
</dbReference>
<feature type="domain" description="C2H2-type" evidence="9">
    <location>
        <begin position="971"/>
        <end position="998"/>
    </location>
</feature>
<evidence type="ECO:0000313" key="10">
    <source>
        <dbReference type="Proteomes" id="UP000694941"/>
    </source>
</evidence>
<feature type="compositionally biased region" description="Polar residues" evidence="8">
    <location>
        <begin position="540"/>
        <end position="552"/>
    </location>
</feature>
<dbReference type="RefSeq" id="XP_022247206.1">
    <property type="nucleotide sequence ID" value="XM_022391498.1"/>
</dbReference>
<feature type="domain" description="C2H2-type" evidence="9">
    <location>
        <begin position="915"/>
        <end position="942"/>
    </location>
</feature>
<evidence type="ECO:0000256" key="1">
    <source>
        <dbReference type="ARBA" id="ARBA00004123"/>
    </source>
</evidence>
<evidence type="ECO:0000256" key="5">
    <source>
        <dbReference type="ARBA" id="ARBA00022833"/>
    </source>
</evidence>
<evidence type="ECO:0000313" key="13">
    <source>
        <dbReference type="RefSeq" id="XP_022247206.1"/>
    </source>
</evidence>
<dbReference type="InterPro" id="IPR036236">
    <property type="entry name" value="Znf_C2H2_sf"/>
</dbReference>
<feature type="domain" description="C2H2-type" evidence="9">
    <location>
        <begin position="887"/>
        <end position="914"/>
    </location>
</feature>
<keyword evidence="3" id="KW-0677">Repeat</keyword>
<reference evidence="11 12" key="1">
    <citation type="submission" date="2025-05" db="UniProtKB">
        <authorList>
            <consortium name="RefSeq"/>
        </authorList>
    </citation>
    <scope>IDENTIFICATION</scope>
    <source>
        <tissue evidence="11 12">Muscle</tissue>
    </source>
</reference>
<gene>
    <name evidence="11 12 13 14" type="primary">LOC106463866</name>
</gene>
<dbReference type="RefSeq" id="XP_013779401.2">
    <property type="nucleotide sequence ID" value="XM_013923947.2"/>
</dbReference>
<organism evidence="10 14">
    <name type="scientific">Limulus polyphemus</name>
    <name type="common">Atlantic horseshoe crab</name>
    <dbReference type="NCBI Taxonomy" id="6850"/>
    <lineage>
        <taxon>Eukaryota</taxon>
        <taxon>Metazoa</taxon>
        <taxon>Ecdysozoa</taxon>
        <taxon>Arthropoda</taxon>
        <taxon>Chelicerata</taxon>
        <taxon>Merostomata</taxon>
        <taxon>Xiphosura</taxon>
        <taxon>Limulidae</taxon>
        <taxon>Limulus</taxon>
    </lineage>
</organism>
<keyword evidence="4 7" id="KW-0863">Zinc-finger</keyword>
<dbReference type="RefSeq" id="XP_022247205.1">
    <property type="nucleotide sequence ID" value="XM_022391497.1"/>
</dbReference>
<feature type="region of interest" description="Disordered" evidence="8">
    <location>
        <begin position="1"/>
        <end position="22"/>
    </location>
</feature>
<dbReference type="PANTHER" id="PTHR23226:SF416">
    <property type="entry name" value="FI01424P"/>
    <property type="match status" value="1"/>
</dbReference>
<feature type="compositionally biased region" description="Low complexity" evidence="8">
    <location>
        <begin position="727"/>
        <end position="737"/>
    </location>
</feature>
<feature type="compositionally biased region" description="Basic and acidic residues" evidence="8">
    <location>
        <begin position="710"/>
        <end position="719"/>
    </location>
</feature>
<feature type="domain" description="C2H2-type" evidence="9">
    <location>
        <begin position="859"/>
        <end position="886"/>
    </location>
</feature>
<proteinExistence type="predicted"/>
<evidence type="ECO:0000256" key="3">
    <source>
        <dbReference type="ARBA" id="ARBA00022737"/>
    </source>
</evidence>